<dbReference type="NCBIfam" id="TIGR00667">
    <property type="entry name" value="aat"/>
    <property type="match status" value="1"/>
</dbReference>
<comment type="catalytic activity">
    <reaction evidence="4">
        <text>N-terminal L-arginyl-[protein] + L-leucyl-tRNA(Leu) = N-terminal L-leucyl-L-arginyl-[protein] + tRNA(Leu) + H(+)</text>
        <dbReference type="Rhea" id="RHEA:50416"/>
        <dbReference type="Rhea" id="RHEA-COMP:9613"/>
        <dbReference type="Rhea" id="RHEA-COMP:9622"/>
        <dbReference type="Rhea" id="RHEA-COMP:12672"/>
        <dbReference type="Rhea" id="RHEA-COMP:12673"/>
        <dbReference type="ChEBI" id="CHEBI:15378"/>
        <dbReference type="ChEBI" id="CHEBI:64719"/>
        <dbReference type="ChEBI" id="CHEBI:78442"/>
        <dbReference type="ChEBI" id="CHEBI:78494"/>
        <dbReference type="ChEBI" id="CHEBI:133044"/>
        <dbReference type="EC" id="2.3.2.6"/>
    </reaction>
</comment>
<comment type="subcellular location">
    <subcellularLocation>
        <location evidence="4">Cytoplasm</location>
    </subcellularLocation>
</comment>
<protein>
    <recommendedName>
        <fullName evidence="4">Leucyl/phenylalanyl-tRNA--protein transferase</fullName>
        <ecNumber evidence="4">2.3.2.6</ecNumber>
    </recommendedName>
    <alternativeName>
        <fullName evidence="4">L/F-transferase</fullName>
    </alternativeName>
    <alternativeName>
        <fullName evidence="4">Leucyltransferase</fullName>
    </alternativeName>
    <alternativeName>
        <fullName evidence="4">Phenyalanyltransferase</fullName>
    </alternativeName>
</protein>
<dbReference type="AlphaFoldDB" id="C8PIY7"/>
<name>C8PIY7_9BACT</name>
<dbReference type="PANTHER" id="PTHR30098:SF2">
    <property type="entry name" value="LEUCYL_PHENYLALANYL-TRNA--PROTEIN TRANSFERASE"/>
    <property type="match status" value="1"/>
</dbReference>
<keyword evidence="2 4" id="KW-0808">Transferase</keyword>
<evidence type="ECO:0000256" key="1">
    <source>
        <dbReference type="ARBA" id="ARBA00022490"/>
    </source>
</evidence>
<evidence type="ECO:0000256" key="2">
    <source>
        <dbReference type="ARBA" id="ARBA00022679"/>
    </source>
</evidence>
<evidence type="ECO:0000313" key="5">
    <source>
        <dbReference type="EMBL" id="EEV16892.1"/>
    </source>
</evidence>
<dbReference type="InterPro" id="IPR042221">
    <property type="entry name" value="Leu/Phe-tRNA_Trfase_N"/>
</dbReference>
<dbReference type="Gene3D" id="3.30.70.3550">
    <property type="entry name" value="Leucyl/phenylalanyl-tRNA-protein transferase, N-terminal domain"/>
    <property type="match status" value="1"/>
</dbReference>
<accession>C8PIY7</accession>
<dbReference type="Proteomes" id="UP000005709">
    <property type="component" value="Unassembled WGS sequence"/>
</dbReference>
<organism evidence="5 6">
    <name type="scientific">Campylobacter gracilis RM3268</name>
    <dbReference type="NCBI Taxonomy" id="553220"/>
    <lineage>
        <taxon>Bacteria</taxon>
        <taxon>Pseudomonadati</taxon>
        <taxon>Campylobacterota</taxon>
        <taxon>Epsilonproteobacteria</taxon>
        <taxon>Campylobacterales</taxon>
        <taxon>Campylobacteraceae</taxon>
        <taxon>Campylobacter</taxon>
    </lineage>
</organism>
<keyword evidence="1 4" id="KW-0963">Cytoplasm</keyword>
<dbReference type="EC" id="2.3.2.6" evidence="4"/>
<dbReference type="EMBL" id="ACYG01000027">
    <property type="protein sequence ID" value="EEV16892.1"/>
    <property type="molecule type" value="Genomic_DNA"/>
</dbReference>
<keyword evidence="6" id="KW-1185">Reference proteome</keyword>
<sequence>MDAPDFAPLASGGDLSENCLLSAYSAGIFPWFNEDEPILWWSPDPRAVLDPREVRVQKSIKPYLKRYEVKFDANFKGFIERCKDVRKKESDGTWISEQIVQAYSRLAADGYAHSVEAYEDGELVGGLYGLIFGRVFCGESMLSLKSNASKVALIRLCEVLANFGFLIDCQIMNEHLKFMGAKEMPRAEFLALFAELSAQDSGFERFADLKVPRGA</sequence>
<dbReference type="InterPro" id="IPR042203">
    <property type="entry name" value="Leu/Phe-tRNA_Trfase_C"/>
</dbReference>
<evidence type="ECO:0000313" key="6">
    <source>
        <dbReference type="Proteomes" id="UP000005709"/>
    </source>
</evidence>
<comment type="caution">
    <text evidence="5">The sequence shown here is derived from an EMBL/GenBank/DDBJ whole genome shotgun (WGS) entry which is preliminary data.</text>
</comment>
<comment type="catalytic activity">
    <reaction evidence="4">
        <text>L-phenylalanyl-tRNA(Phe) + an N-terminal L-alpha-aminoacyl-[protein] = an N-terminal L-phenylalanyl-L-alpha-aminoacyl-[protein] + tRNA(Phe)</text>
        <dbReference type="Rhea" id="RHEA:43632"/>
        <dbReference type="Rhea" id="RHEA-COMP:9668"/>
        <dbReference type="Rhea" id="RHEA-COMP:9699"/>
        <dbReference type="Rhea" id="RHEA-COMP:10636"/>
        <dbReference type="Rhea" id="RHEA-COMP:10637"/>
        <dbReference type="ChEBI" id="CHEBI:78442"/>
        <dbReference type="ChEBI" id="CHEBI:78531"/>
        <dbReference type="ChEBI" id="CHEBI:78597"/>
        <dbReference type="ChEBI" id="CHEBI:83561"/>
        <dbReference type="EC" id="2.3.2.6"/>
    </reaction>
</comment>
<dbReference type="eggNOG" id="COG2360">
    <property type="taxonomic scope" value="Bacteria"/>
</dbReference>
<gene>
    <name evidence="4 5" type="primary">aat</name>
    <name evidence="5" type="ORF">CAMGR0001_1186</name>
</gene>
<dbReference type="PANTHER" id="PTHR30098">
    <property type="entry name" value="LEUCYL/PHENYLALANYL-TRNA--PROTEIN TRANSFERASE"/>
    <property type="match status" value="1"/>
</dbReference>
<dbReference type="Gene3D" id="3.40.630.70">
    <property type="entry name" value="Leucyl/phenylalanyl-tRNA-protein transferase, C-terminal domain"/>
    <property type="match status" value="1"/>
</dbReference>
<comment type="similarity">
    <text evidence="4">Belongs to the L/F-transferase family.</text>
</comment>
<dbReference type="GO" id="GO:0005737">
    <property type="term" value="C:cytoplasm"/>
    <property type="evidence" value="ECO:0007669"/>
    <property type="project" value="UniProtKB-SubCell"/>
</dbReference>
<evidence type="ECO:0000256" key="4">
    <source>
        <dbReference type="HAMAP-Rule" id="MF_00688"/>
    </source>
</evidence>
<keyword evidence="3 4" id="KW-0012">Acyltransferase</keyword>
<dbReference type="STRING" id="824.CGRAC_0959"/>
<dbReference type="InterPro" id="IPR016181">
    <property type="entry name" value="Acyl_CoA_acyltransferase"/>
</dbReference>
<dbReference type="SUPFAM" id="SSF55729">
    <property type="entry name" value="Acyl-CoA N-acyltransferases (Nat)"/>
    <property type="match status" value="1"/>
</dbReference>
<reference evidence="5 6" key="1">
    <citation type="submission" date="2009-07" db="EMBL/GenBank/DDBJ databases">
        <authorList>
            <person name="Madupu R."/>
            <person name="Sebastian Y."/>
            <person name="Durkin A.S."/>
            <person name="Torralba M."/>
            <person name="Methe B."/>
            <person name="Sutton G.G."/>
            <person name="Strausberg R.L."/>
            <person name="Nelson K.E."/>
        </authorList>
    </citation>
    <scope>NUCLEOTIDE SEQUENCE [LARGE SCALE GENOMIC DNA]</scope>
    <source>
        <strain evidence="5 6">RM3268</strain>
    </source>
</reference>
<comment type="catalytic activity">
    <reaction evidence="4">
        <text>N-terminal L-lysyl-[protein] + L-leucyl-tRNA(Leu) = N-terminal L-leucyl-L-lysyl-[protein] + tRNA(Leu) + H(+)</text>
        <dbReference type="Rhea" id="RHEA:12340"/>
        <dbReference type="Rhea" id="RHEA-COMP:9613"/>
        <dbReference type="Rhea" id="RHEA-COMP:9622"/>
        <dbReference type="Rhea" id="RHEA-COMP:12670"/>
        <dbReference type="Rhea" id="RHEA-COMP:12671"/>
        <dbReference type="ChEBI" id="CHEBI:15378"/>
        <dbReference type="ChEBI" id="CHEBI:65249"/>
        <dbReference type="ChEBI" id="CHEBI:78442"/>
        <dbReference type="ChEBI" id="CHEBI:78494"/>
        <dbReference type="ChEBI" id="CHEBI:133043"/>
        <dbReference type="EC" id="2.3.2.6"/>
    </reaction>
</comment>
<dbReference type="HAMAP" id="MF_00688">
    <property type="entry name" value="Leu_Phe_trans"/>
    <property type="match status" value="1"/>
</dbReference>
<dbReference type="Pfam" id="PF03588">
    <property type="entry name" value="Leu_Phe_trans"/>
    <property type="match status" value="1"/>
</dbReference>
<dbReference type="InterPro" id="IPR004616">
    <property type="entry name" value="Leu/Phe-tRNA_Trfase"/>
</dbReference>
<evidence type="ECO:0000256" key="3">
    <source>
        <dbReference type="ARBA" id="ARBA00023315"/>
    </source>
</evidence>
<dbReference type="GO" id="GO:0030163">
    <property type="term" value="P:protein catabolic process"/>
    <property type="evidence" value="ECO:0007669"/>
    <property type="project" value="UniProtKB-UniRule"/>
</dbReference>
<dbReference type="GO" id="GO:0008914">
    <property type="term" value="F:leucyl-tRNA--protein transferase activity"/>
    <property type="evidence" value="ECO:0007669"/>
    <property type="project" value="UniProtKB-UniRule"/>
</dbReference>
<proteinExistence type="inferred from homology"/>
<comment type="function">
    <text evidence="4">Functions in the N-end rule pathway of protein degradation where it conjugates Leu, Phe and, less efficiently, Met from aminoacyl-tRNAs to the N-termini of proteins containing an N-terminal arginine or lysine.</text>
</comment>